<dbReference type="AlphaFoldDB" id="A0A0F9HHV5"/>
<comment type="caution">
    <text evidence="3">The sequence shown here is derived from an EMBL/GenBank/DDBJ whole genome shotgun (WGS) entry which is preliminary data.</text>
</comment>
<dbReference type="SMART" id="SM00060">
    <property type="entry name" value="FN3"/>
    <property type="match status" value="1"/>
</dbReference>
<protein>
    <recommendedName>
        <fullName evidence="2">Fibronectin type-III domain-containing protein</fullName>
    </recommendedName>
</protein>
<name>A0A0F9HHV5_9ZZZZ</name>
<evidence type="ECO:0000313" key="3">
    <source>
        <dbReference type="EMBL" id="KKL74742.1"/>
    </source>
</evidence>
<feature type="non-terminal residue" evidence="3">
    <location>
        <position position="1"/>
    </location>
</feature>
<feature type="region of interest" description="Disordered" evidence="1">
    <location>
        <begin position="377"/>
        <end position="396"/>
    </location>
</feature>
<sequence>FEHVVVIPGELRIPAVLSDASILSIARYVGIIRGKRVAGPAGGDDALELSGHGLSGWLGDEDGKGDIIEAARAYSGDTFANVLNRSGSTPYGLLRDAAGAQTAIHAGTLFSVAGTYTGTHRFIDQRSAIRYIVDVFGAEYRVNPDFTLDAGLESDLFVTTPTAILARKITDGRDPTIEGIPIAQFESDTDVHDYSTRVVVLADGSGSLIATGSADAASVPYVDGFANDVVRTRMVNEAETSAGNANSRAQLHLNRFAALRKALTISTKDFDVEGSFAVGDTVYVWDPTDAALVDITNEVRFRGAVLSPVKIRVLGQTFPITAGMSVYIRHGDATYTDVTDSVVFEEGETSLEVGANPRSLGGGEGGQILSGRVNTEPVPDDGSTPDVPVHANTPWGTASYLDNEGRTRARILVEWDTPLNTDASTITDGSHYTIRWRITGETEYQFSTVDFGTNKFLLQDLSPGVTYEISVAAVDRHNNSAGYGTDESVVAQADMRPKEAPLARARPEPVNA</sequence>
<dbReference type="EMBL" id="LAZR01024557">
    <property type="protein sequence ID" value="KKL74742.1"/>
    <property type="molecule type" value="Genomic_DNA"/>
</dbReference>
<dbReference type="Pfam" id="PF00041">
    <property type="entry name" value="fn3"/>
    <property type="match status" value="1"/>
</dbReference>
<dbReference type="InterPro" id="IPR003961">
    <property type="entry name" value="FN3_dom"/>
</dbReference>
<gene>
    <name evidence="3" type="ORF">LCGC14_2061870</name>
</gene>
<organism evidence="3">
    <name type="scientific">marine sediment metagenome</name>
    <dbReference type="NCBI Taxonomy" id="412755"/>
    <lineage>
        <taxon>unclassified sequences</taxon>
        <taxon>metagenomes</taxon>
        <taxon>ecological metagenomes</taxon>
    </lineage>
</organism>
<dbReference type="InterPro" id="IPR013783">
    <property type="entry name" value="Ig-like_fold"/>
</dbReference>
<evidence type="ECO:0000256" key="1">
    <source>
        <dbReference type="SAM" id="MobiDB-lite"/>
    </source>
</evidence>
<dbReference type="PROSITE" id="PS50853">
    <property type="entry name" value="FN3"/>
    <property type="match status" value="1"/>
</dbReference>
<dbReference type="InterPro" id="IPR036116">
    <property type="entry name" value="FN3_sf"/>
</dbReference>
<dbReference type="SUPFAM" id="SSF49265">
    <property type="entry name" value="Fibronectin type III"/>
    <property type="match status" value="1"/>
</dbReference>
<evidence type="ECO:0000259" key="2">
    <source>
        <dbReference type="PROSITE" id="PS50853"/>
    </source>
</evidence>
<reference evidence="3" key="1">
    <citation type="journal article" date="2015" name="Nature">
        <title>Complex archaea that bridge the gap between prokaryotes and eukaryotes.</title>
        <authorList>
            <person name="Spang A."/>
            <person name="Saw J.H."/>
            <person name="Jorgensen S.L."/>
            <person name="Zaremba-Niedzwiedzka K."/>
            <person name="Martijn J."/>
            <person name="Lind A.E."/>
            <person name="van Eijk R."/>
            <person name="Schleper C."/>
            <person name="Guy L."/>
            <person name="Ettema T.J."/>
        </authorList>
    </citation>
    <scope>NUCLEOTIDE SEQUENCE</scope>
</reference>
<dbReference type="Gene3D" id="2.60.40.10">
    <property type="entry name" value="Immunoglobulins"/>
    <property type="match status" value="1"/>
</dbReference>
<dbReference type="CDD" id="cd00063">
    <property type="entry name" value="FN3"/>
    <property type="match status" value="1"/>
</dbReference>
<proteinExistence type="predicted"/>
<feature type="domain" description="Fibronectin type-III" evidence="2">
    <location>
        <begin position="397"/>
        <end position="494"/>
    </location>
</feature>
<accession>A0A0F9HHV5</accession>